<dbReference type="Gene3D" id="3.40.640.10">
    <property type="entry name" value="Type I PLP-dependent aspartate aminotransferase-like (Major domain)"/>
    <property type="match status" value="1"/>
</dbReference>
<dbReference type="GO" id="GO:0042802">
    <property type="term" value="F:identical protein binding"/>
    <property type="evidence" value="ECO:0007669"/>
    <property type="project" value="TreeGrafter"/>
</dbReference>
<dbReference type="InterPro" id="IPR015422">
    <property type="entry name" value="PyrdxlP-dep_Trfase_small"/>
</dbReference>
<dbReference type="GO" id="GO:0005829">
    <property type="term" value="C:cytosol"/>
    <property type="evidence" value="ECO:0007669"/>
    <property type="project" value="TreeGrafter"/>
</dbReference>
<sequence>MFEHIQAAPADPILGLNDAYKKDQNPNKINLGVGVYKDELGNTPILQSVKQAEERLLTQEKTKSYLSIEGAPAYRSAVQTLLFGKNHNIITKQLAQTAHTPGGTGALRVAAEFIKKHLPEATIWVSNPTWANHQSVFQSVGLEVGSYAYYDADNKSLDFEAMLASLSQVPEGDVVLFHGCCHNPTGIDPTPEQWYQLAKLCSKQGFLPLFDFAYQGFGQGVQEDAQGLRTFLEHVPEMLIASSFSKNFGLYNERVGALTVLCETAEQAETVFTQIKRCIRTNYSNPPSHGSAVVAEILNDPELYALWENEVKAMRTRIHEMRSLFVNTLRIKGVNQDFSFISQQQGMFSFSGLTPDQVAQLRKEYGIYIVGSGRISVAGMTHDNMEPLCDAIAAILKG</sequence>
<dbReference type="Proteomes" id="UP000252792">
    <property type="component" value="Unassembled WGS sequence"/>
</dbReference>
<dbReference type="InterPro" id="IPR004839">
    <property type="entry name" value="Aminotransferase_I/II_large"/>
</dbReference>
<keyword evidence="6" id="KW-0663">Pyridoxal phosphate</keyword>
<comment type="caution">
    <text evidence="9">The sequence shown here is derived from an EMBL/GenBank/DDBJ whole genome shotgun (WGS) entry which is preliminary data.</text>
</comment>
<keyword evidence="4 7" id="KW-0032">Aminotransferase</keyword>
<evidence type="ECO:0000313" key="9">
    <source>
        <dbReference type="EMBL" id="RBP85192.1"/>
    </source>
</evidence>
<comment type="similarity">
    <text evidence="2 7">Belongs to the class-I pyridoxal-phosphate-dependent aminotransferase family.</text>
</comment>
<comment type="subunit">
    <text evidence="3">Homodimer.</text>
</comment>
<dbReference type="AlphaFoldDB" id="A0A366JDY2"/>
<dbReference type="Pfam" id="PF00155">
    <property type="entry name" value="Aminotran_1_2"/>
    <property type="match status" value="1"/>
</dbReference>
<dbReference type="OrthoDB" id="9766445at2"/>
<gene>
    <name evidence="9" type="ORF">DFP80_102189</name>
</gene>
<evidence type="ECO:0000256" key="7">
    <source>
        <dbReference type="RuleBase" id="RU000481"/>
    </source>
</evidence>
<protein>
    <recommendedName>
        <fullName evidence="7">Aminotransferase</fullName>
        <ecNumber evidence="7">2.6.1.-</ecNumber>
    </recommendedName>
</protein>
<evidence type="ECO:0000256" key="1">
    <source>
        <dbReference type="ARBA" id="ARBA00001933"/>
    </source>
</evidence>
<dbReference type="GO" id="GO:0004838">
    <property type="term" value="F:L-tyrosine-2-oxoglutarate transaminase activity"/>
    <property type="evidence" value="ECO:0007669"/>
    <property type="project" value="TreeGrafter"/>
</dbReference>
<proteinExistence type="inferred from homology"/>
<dbReference type="NCBIfam" id="NF006719">
    <property type="entry name" value="PRK09257.1"/>
    <property type="match status" value="1"/>
</dbReference>
<evidence type="ECO:0000256" key="6">
    <source>
        <dbReference type="ARBA" id="ARBA00022898"/>
    </source>
</evidence>
<dbReference type="PRINTS" id="PR00799">
    <property type="entry name" value="TRANSAMINASE"/>
</dbReference>
<organism evidence="9 10">
    <name type="scientific">Marinomonas rhizomae</name>
    <dbReference type="NCBI Taxonomy" id="491948"/>
    <lineage>
        <taxon>Bacteria</taxon>
        <taxon>Pseudomonadati</taxon>
        <taxon>Pseudomonadota</taxon>
        <taxon>Gammaproteobacteria</taxon>
        <taxon>Oceanospirillales</taxon>
        <taxon>Oceanospirillaceae</taxon>
        <taxon>Marinomonas</taxon>
    </lineage>
</organism>
<dbReference type="InterPro" id="IPR015424">
    <property type="entry name" value="PyrdxlP-dep_Trfase"/>
</dbReference>
<evidence type="ECO:0000256" key="3">
    <source>
        <dbReference type="ARBA" id="ARBA00011738"/>
    </source>
</evidence>
<dbReference type="PANTHER" id="PTHR11879">
    <property type="entry name" value="ASPARTATE AMINOTRANSFERASE"/>
    <property type="match status" value="1"/>
</dbReference>
<dbReference type="EC" id="2.6.1.-" evidence="7"/>
<dbReference type="InterPro" id="IPR004838">
    <property type="entry name" value="NHTrfase_class1_PyrdxlP-BS"/>
</dbReference>
<dbReference type="FunFam" id="3.40.640.10:FF:000015">
    <property type="entry name" value="Aspartate aminotransferase"/>
    <property type="match status" value="1"/>
</dbReference>
<evidence type="ECO:0000256" key="4">
    <source>
        <dbReference type="ARBA" id="ARBA00022576"/>
    </source>
</evidence>
<feature type="domain" description="Aminotransferase class I/classII large" evidence="8">
    <location>
        <begin position="27"/>
        <end position="392"/>
    </location>
</feature>
<dbReference type="GO" id="GO:0033585">
    <property type="term" value="P:L-phenylalanine biosynthetic process from chorismate via phenylpyruvate"/>
    <property type="evidence" value="ECO:0007669"/>
    <property type="project" value="TreeGrafter"/>
</dbReference>
<keyword evidence="5 7" id="KW-0808">Transferase</keyword>
<dbReference type="SUPFAM" id="SSF53383">
    <property type="entry name" value="PLP-dependent transferases"/>
    <property type="match status" value="1"/>
</dbReference>
<evidence type="ECO:0000256" key="2">
    <source>
        <dbReference type="ARBA" id="ARBA00007441"/>
    </source>
</evidence>
<dbReference type="FunFam" id="3.90.1150.10:FF:000001">
    <property type="entry name" value="Aspartate aminotransferase"/>
    <property type="match status" value="1"/>
</dbReference>
<dbReference type="PROSITE" id="PS00105">
    <property type="entry name" value="AA_TRANSFER_CLASS_1"/>
    <property type="match status" value="1"/>
</dbReference>
<dbReference type="CDD" id="cd00609">
    <property type="entry name" value="AAT_like"/>
    <property type="match status" value="1"/>
</dbReference>
<evidence type="ECO:0000256" key="5">
    <source>
        <dbReference type="ARBA" id="ARBA00022679"/>
    </source>
</evidence>
<evidence type="ECO:0000259" key="8">
    <source>
        <dbReference type="Pfam" id="PF00155"/>
    </source>
</evidence>
<keyword evidence="10" id="KW-1185">Reference proteome</keyword>
<dbReference type="RefSeq" id="WP_113915309.1">
    <property type="nucleotide sequence ID" value="NZ_QNSE01000002.1"/>
</dbReference>
<dbReference type="GO" id="GO:0004069">
    <property type="term" value="F:L-aspartate:2-oxoglutarate aminotransferase activity"/>
    <property type="evidence" value="ECO:0007669"/>
    <property type="project" value="TreeGrafter"/>
</dbReference>
<name>A0A366JDY2_9GAMM</name>
<dbReference type="GO" id="GO:0030170">
    <property type="term" value="F:pyridoxal phosphate binding"/>
    <property type="evidence" value="ECO:0007669"/>
    <property type="project" value="InterPro"/>
</dbReference>
<dbReference type="InterPro" id="IPR000796">
    <property type="entry name" value="Asp_trans"/>
</dbReference>
<evidence type="ECO:0000313" key="10">
    <source>
        <dbReference type="Proteomes" id="UP000252792"/>
    </source>
</evidence>
<dbReference type="PANTHER" id="PTHR11879:SF22">
    <property type="entry name" value="ASPARTATE AMINOTRANSFERASE, MITOCHONDRIAL"/>
    <property type="match status" value="1"/>
</dbReference>
<comment type="cofactor">
    <cofactor evidence="1 7">
        <name>pyridoxal 5'-phosphate</name>
        <dbReference type="ChEBI" id="CHEBI:597326"/>
    </cofactor>
</comment>
<reference evidence="9 10" key="1">
    <citation type="submission" date="2018-06" db="EMBL/GenBank/DDBJ databases">
        <title>Genomic Encyclopedia of Type Strains, Phase III (KMG-III): the genomes of soil and plant-associated and newly described type strains.</title>
        <authorList>
            <person name="Whitman W."/>
        </authorList>
    </citation>
    <scope>NUCLEOTIDE SEQUENCE [LARGE SCALE GENOMIC DNA]</scope>
    <source>
        <strain evidence="9 10">CECT 7377</strain>
    </source>
</reference>
<dbReference type="Gene3D" id="3.90.1150.10">
    <property type="entry name" value="Aspartate Aminotransferase, domain 1"/>
    <property type="match status" value="1"/>
</dbReference>
<dbReference type="EMBL" id="QNSE01000002">
    <property type="protein sequence ID" value="RBP85192.1"/>
    <property type="molecule type" value="Genomic_DNA"/>
</dbReference>
<dbReference type="InterPro" id="IPR015421">
    <property type="entry name" value="PyrdxlP-dep_Trfase_major"/>
</dbReference>
<accession>A0A366JDY2</accession>